<dbReference type="RefSeq" id="WP_200115189.1">
    <property type="nucleotide sequence ID" value="NZ_JAEHOH010000010.1"/>
</dbReference>
<feature type="transmembrane region" description="Helical" evidence="7">
    <location>
        <begin position="48"/>
        <end position="69"/>
    </location>
</feature>
<feature type="transmembrane region" description="Helical" evidence="7">
    <location>
        <begin position="311"/>
        <end position="331"/>
    </location>
</feature>
<feature type="compositionally biased region" description="Gly residues" evidence="6">
    <location>
        <begin position="20"/>
        <end position="33"/>
    </location>
</feature>
<feature type="transmembrane region" description="Helical" evidence="7">
    <location>
        <begin position="129"/>
        <end position="153"/>
    </location>
</feature>
<evidence type="ECO:0000256" key="3">
    <source>
        <dbReference type="ARBA" id="ARBA00022692"/>
    </source>
</evidence>
<evidence type="ECO:0000313" key="8">
    <source>
        <dbReference type="EMBL" id="MBK0419050.1"/>
    </source>
</evidence>
<feature type="compositionally biased region" description="Polar residues" evidence="6">
    <location>
        <begin position="1"/>
        <end position="10"/>
    </location>
</feature>
<dbReference type="AlphaFoldDB" id="A0A934Q829"/>
<keyword evidence="2" id="KW-1003">Cell membrane</keyword>
<reference evidence="8" key="1">
    <citation type="submission" date="2020-12" db="EMBL/GenBank/DDBJ databases">
        <title>Leucobacter sp. CAS1, isolated from Chromium sludge.</title>
        <authorList>
            <person name="Xu Z."/>
        </authorList>
    </citation>
    <scope>NUCLEOTIDE SEQUENCE</scope>
    <source>
        <strain evidence="8">CSA1</strain>
    </source>
</reference>
<dbReference type="Proteomes" id="UP000608530">
    <property type="component" value="Unassembled WGS sequence"/>
</dbReference>
<evidence type="ECO:0000256" key="7">
    <source>
        <dbReference type="SAM" id="Phobius"/>
    </source>
</evidence>
<evidence type="ECO:0000256" key="4">
    <source>
        <dbReference type="ARBA" id="ARBA00022989"/>
    </source>
</evidence>
<evidence type="ECO:0000256" key="2">
    <source>
        <dbReference type="ARBA" id="ARBA00022475"/>
    </source>
</evidence>
<keyword evidence="3 7" id="KW-0812">Transmembrane</keyword>
<dbReference type="EMBL" id="JAEHOH010000010">
    <property type="protein sequence ID" value="MBK0419050.1"/>
    <property type="molecule type" value="Genomic_DNA"/>
</dbReference>
<gene>
    <name evidence="8" type="ORF">JD276_08375</name>
</gene>
<keyword evidence="4 7" id="KW-1133">Transmembrane helix</keyword>
<dbReference type="PANTHER" id="PTHR32196:SF72">
    <property type="entry name" value="RIBOSE IMPORT PERMEASE PROTEIN RBSC"/>
    <property type="match status" value="1"/>
</dbReference>
<dbReference type="InterPro" id="IPR001851">
    <property type="entry name" value="ABC_transp_permease"/>
</dbReference>
<organism evidence="8 9">
    <name type="scientific">Leucobacter chromiisoli</name>
    <dbReference type="NCBI Taxonomy" id="2796471"/>
    <lineage>
        <taxon>Bacteria</taxon>
        <taxon>Bacillati</taxon>
        <taxon>Actinomycetota</taxon>
        <taxon>Actinomycetes</taxon>
        <taxon>Micrococcales</taxon>
        <taxon>Microbacteriaceae</taxon>
        <taxon>Leucobacter</taxon>
    </lineage>
</organism>
<dbReference type="PANTHER" id="PTHR32196">
    <property type="entry name" value="ABC TRANSPORTER PERMEASE PROTEIN YPHD-RELATED-RELATED"/>
    <property type="match status" value="1"/>
</dbReference>
<feature type="transmembrane region" description="Helical" evidence="7">
    <location>
        <begin position="107"/>
        <end position="123"/>
    </location>
</feature>
<feature type="transmembrane region" description="Helical" evidence="7">
    <location>
        <begin position="286"/>
        <end position="304"/>
    </location>
</feature>
<keyword evidence="5 7" id="KW-0472">Membrane</keyword>
<evidence type="ECO:0000256" key="1">
    <source>
        <dbReference type="ARBA" id="ARBA00004651"/>
    </source>
</evidence>
<comment type="caution">
    <text evidence="8">The sequence shown here is derived from an EMBL/GenBank/DDBJ whole genome shotgun (WGS) entry which is preliminary data.</text>
</comment>
<keyword evidence="9" id="KW-1185">Reference proteome</keyword>
<feature type="transmembrane region" description="Helical" evidence="7">
    <location>
        <begin position="81"/>
        <end position="100"/>
    </location>
</feature>
<protein>
    <submittedName>
        <fullName evidence="8">ABC transporter permease</fullName>
    </submittedName>
</protein>
<comment type="subcellular location">
    <subcellularLocation>
        <location evidence="1">Cell membrane</location>
        <topology evidence="1">Multi-pass membrane protein</topology>
    </subcellularLocation>
</comment>
<accession>A0A934Q829</accession>
<name>A0A934Q829_9MICO</name>
<evidence type="ECO:0000256" key="6">
    <source>
        <dbReference type="SAM" id="MobiDB-lite"/>
    </source>
</evidence>
<dbReference type="Pfam" id="PF02653">
    <property type="entry name" value="BPD_transp_2"/>
    <property type="match status" value="1"/>
</dbReference>
<evidence type="ECO:0000313" key="9">
    <source>
        <dbReference type="Proteomes" id="UP000608530"/>
    </source>
</evidence>
<feature type="transmembrane region" description="Helical" evidence="7">
    <location>
        <begin position="256"/>
        <end position="274"/>
    </location>
</feature>
<dbReference type="GO" id="GO:0022857">
    <property type="term" value="F:transmembrane transporter activity"/>
    <property type="evidence" value="ECO:0007669"/>
    <property type="project" value="InterPro"/>
</dbReference>
<dbReference type="GO" id="GO:0005886">
    <property type="term" value="C:plasma membrane"/>
    <property type="evidence" value="ECO:0007669"/>
    <property type="project" value="UniProtKB-SubCell"/>
</dbReference>
<feature type="region of interest" description="Disordered" evidence="6">
    <location>
        <begin position="1"/>
        <end position="34"/>
    </location>
</feature>
<sequence length="364" mass="36571">MRPASTSTRTDAGAGTAVRGPGGAIAGAGGSPEGVGPRLRRILLRQDTALLLVLLIMVAFFTVMNPLFLSRPAFATILQDWAPVMLLAIGQTYVIMTAGIDLSVGSTLGLSGVTGALVIRALTEGGQPAAIAIAVGVVAALLVGAVVGVVNGLLITRVGLAPFIATLATMGAGAGMTLVVTRGVQIAGGPSEVIALGTTKFLGLVTVPLIVVFVVLAIAWVVMEQTQFGRWTQAIGSNGFASRGAGINVNRHLMKVYVLSGVTAALGGLFVYFRLGSGSPTSGLGFELQAIAAVVIGGTSLFGGSGRMSGTVLGALITTSVLSGLILIGVGPYWQQVVVGVLIAGAVGVQQLSSVRQSRGASRG</sequence>
<evidence type="ECO:0000256" key="5">
    <source>
        <dbReference type="ARBA" id="ARBA00023136"/>
    </source>
</evidence>
<feature type="transmembrane region" description="Helical" evidence="7">
    <location>
        <begin position="160"/>
        <end position="181"/>
    </location>
</feature>
<dbReference type="CDD" id="cd06579">
    <property type="entry name" value="TM_PBP1_transp_AraH_like"/>
    <property type="match status" value="1"/>
</dbReference>
<proteinExistence type="predicted"/>
<feature type="transmembrane region" description="Helical" evidence="7">
    <location>
        <begin position="201"/>
        <end position="223"/>
    </location>
</feature>